<accession>A0A3Q1CZI0</accession>
<dbReference type="GeneTree" id="ENSGT00940000155621"/>
<feature type="transmembrane region" description="Helical" evidence="6">
    <location>
        <begin position="575"/>
        <end position="597"/>
    </location>
</feature>
<evidence type="ECO:0000256" key="4">
    <source>
        <dbReference type="ARBA" id="ARBA00023136"/>
    </source>
</evidence>
<dbReference type="Gene3D" id="1.20.1070.10">
    <property type="entry name" value="Rhodopsin 7-helix transmembrane proteins"/>
    <property type="match status" value="1"/>
</dbReference>
<organism evidence="10 11">
    <name type="scientific">Amphiprion ocellaris</name>
    <name type="common">Clown anemonefish</name>
    <dbReference type="NCBI Taxonomy" id="80972"/>
    <lineage>
        <taxon>Eukaryota</taxon>
        <taxon>Metazoa</taxon>
        <taxon>Chordata</taxon>
        <taxon>Craniata</taxon>
        <taxon>Vertebrata</taxon>
        <taxon>Euteleostomi</taxon>
        <taxon>Actinopterygii</taxon>
        <taxon>Neopterygii</taxon>
        <taxon>Teleostei</taxon>
        <taxon>Neoteleostei</taxon>
        <taxon>Acanthomorphata</taxon>
        <taxon>Ovalentaria</taxon>
        <taxon>Pomacentridae</taxon>
        <taxon>Amphiprion</taxon>
    </lineage>
</organism>
<dbReference type="SMART" id="SM00303">
    <property type="entry name" value="GPS"/>
    <property type="match status" value="1"/>
</dbReference>
<dbReference type="Pfam" id="PF00002">
    <property type="entry name" value="7tm_2"/>
    <property type="match status" value="1"/>
</dbReference>
<keyword evidence="4 6" id="KW-0472">Membrane</keyword>
<dbReference type="GO" id="GO:0007166">
    <property type="term" value="P:cell surface receptor signaling pathway"/>
    <property type="evidence" value="ECO:0007669"/>
    <property type="project" value="InterPro"/>
</dbReference>
<dbReference type="GO" id="GO:0007189">
    <property type="term" value="P:adenylate cyclase-activating G protein-coupled receptor signaling pathway"/>
    <property type="evidence" value="ECO:0007669"/>
    <property type="project" value="TreeGrafter"/>
</dbReference>
<evidence type="ECO:0000256" key="1">
    <source>
        <dbReference type="ARBA" id="ARBA00004141"/>
    </source>
</evidence>
<keyword evidence="5" id="KW-1015">Disulfide bond</keyword>
<evidence type="ECO:0000259" key="8">
    <source>
        <dbReference type="PROSITE" id="PS50221"/>
    </source>
</evidence>
<dbReference type="Proteomes" id="UP001501940">
    <property type="component" value="Chromosome 12"/>
</dbReference>
<reference evidence="10 11" key="1">
    <citation type="submission" date="2022-01" db="EMBL/GenBank/DDBJ databases">
        <title>A chromosome-scale genome assembly of the false clownfish, Amphiprion ocellaris.</title>
        <authorList>
            <person name="Ryu T."/>
        </authorList>
    </citation>
    <scope>NUCLEOTIDE SEQUENCE [LARGE SCALE GENOMIC DNA]</scope>
</reference>
<keyword evidence="11" id="KW-1185">Reference proteome</keyword>
<keyword evidence="3 6" id="KW-1133">Transmembrane helix</keyword>
<evidence type="ECO:0000256" key="3">
    <source>
        <dbReference type="ARBA" id="ARBA00022989"/>
    </source>
</evidence>
<feature type="chain" id="PRO_5043691581" evidence="7">
    <location>
        <begin position="24"/>
        <end position="655"/>
    </location>
</feature>
<keyword evidence="7" id="KW-0732">Signal</keyword>
<dbReference type="InterPro" id="IPR046338">
    <property type="entry name" value="GAIN_dom_sf"/>
</dbReference>
<evidence type="ECO:0000256" key="2">
    <source>
        <dbReference type="ARBA" id="ARBA00022692"/>
    </source>
</evidence>
<evidence type="ECO:0000259" key="9">
    <source>
        <dbReference type="PROSITE" id="PS50261"/>
    </source>
</evidence>
<dbReference type="InterPro" id="IPR057244">
    <property type="entry name" value="GAIN_B"/>
</dbReference>
<dbReference type="AlphaFoldDB" id="A0A3Q1CZI0"/>
<dbReference type="PANTHER" id="PTHR12011">
    <property type="entry name" value="ADHESION G-PROTEIN COUPLED RECEPTOR"/>
    <property type="match status" value="1"/>
</dbReference>
<dbReference type="PROSITE" id="PS50221">
    <property type="entry name" value="GAIN_B"/>
    <property type="match status" value="1"/>
</dbReference>
<feature type="signal peptide" evidence="7">
    <location>
        <begin position="1"/>
        <end position="23"/>
    </location>
</feature>
<feature type="domain" description="G-protein coupled receptors family 2 profile 2" evidence="9">
    <location>
        <begin position="414"/>
        <end position="655"/>
    </location>
</feature>
<evidence type="ECO:0000256" key="6">
    <source>
        <dbReference type="SAM" id="Phobius"/>
    </source>
</evidence>
<feature type="domain" description="GAIN-B" evidence="8">
    <location>
        <begin position="260"/>
        <end position="405"/>
    </location>
</feature>
<dbReference type="Gene3D" id="2.60.220.50">
    <property type="match status" value="1"/>
</dbReference>
<evidence type="ECO:0000313" key="10">
    <source>
        <dbReference type="Ensembl" id="ENSAOCP00000031343.2"/>
    </source>
</evidence>
<evidence type="ECO:0000256" key="5">
    <source>
        <dbReference type="ARBA" id="ARBA00023157"/>
    </source>
</evidence>
<dbReference type="OMA" id="QIKHFTP"/>
<dbReference type="InterPro" id="IPR017981">
    <property type="entry name" value="GPCR_2-like_7TM"/>
</dbReference>
<dbReference type="Ensembl" id="ENSAOCT00000027232.2">
    <property type="protein sequence ID" value="ENSAOCP00000031343.2"/>
    <property type="gene ID" value="ENSAOCG00000022958.2"/>
</dbReference>
<feature type="transmembrane region" description="Helical" evidence="6">
    <location>
        <begin position="416"/>
        <end position="435"/>
    </location>
</feature>
<dbReference type="GO" id="GO:0004930">
    <property type="term" value="F:G protein-coupled receptor activity"/>
    <property type="evidence" value="ECO:0007669"/>
    <property type="project" value="InterPro"/>
</dbReference>
<dbReference type="InterPro" id="IPR000832">
    <property type="entry name" value="GPCR_2_secretin-like"/>
</dbReference>
<dbReference type="Pfam" id="PF01825">
    <property type="entry name" value="GPS"/>
    <property type="match status" value="1"/>
</dbReference>
<proteinExistence type="predicted"/>
<feature type="transmembrane region" description="Helical" evidence="6">
    <location>
        <begin position="520"/>
        <end position="540"/>
    </location>
</feature>
<evidence type="ECO:0000256" key="7">
    <source>
        <dbReference type="SAM" id="SignalP"/>
    </source>
</evidence>
<name>A0A3Q1CZI0_AMPOC</name>
<evidence type="ECO:0000313" key="11">
    <source>
        <dbReference type="Proteomes" id="UP001501940"/>
    </source>
</evidence>
<protein>
    <submittedName>
        <fullName evidence="10">Uncharacterized protein</fullName>
    </submittedName>
</protein>
<feature type="transmembrane region" description="Helical" evidence="6">
    <location>
        <begin position="447"/>
        <end position="466"/>
    </location>
</feature>
<reference evidence="10" key="2">
    <citation type="submission" date="2025-08" db="UniProtKB">
        <authorList>
            <consortium name="Ensembl"/>
        </authorList>
    </citation>
    <scope>IDENTIFICATION</scope>
</reference>
<dbReference type="PANTHER" id="PTHR12011:SF474">
    <property type="entry name" value="ADHESION G PROTEIN-COUPLED RECEPTOR G11-RELATED"/>
    <property type="match status" value="1"/>
</dbReference>
<keyword evidence="2 6" id="KW-0812">Transmembrane</keyword>
<feature type="transmembrane region" description="Helical" evidence="6">
    <location>
        <begin position="617"/>
        <end position="648"/>
    </location>
</feature>
<reference evidence="10" key="3">
    <citation type="submission" date="2025-09" db="UniProtKB">
        <authorList>
            <consortium name="Ensembl"/>
        </authorList>
    </citation>
    <scope>IDENTIFICATION</scope>
</reference>
<feature type="transmembrane region" description="Helical" evidence="6">
    <location>
        <begin position="486"/>
        <end position="508"/>
    </location>
</feature>
<dbReference type="PROSITE" id="PS50261">
    <property type="entry name" value="G_PROTEIN_RECEP_F2_4"/>
    <property type="match status" value="1"/>
</dbReference>
<sequence>MKQQNLSCVLLVGLLWICPVYLSRRNDKFPIENPMEIREKCFKDQKRCLLVPGNFNGFITASKHLNHSGDACIVFLQKNKTRNNFGEWWPRVEKNGSSYLLYMAKQHVKKDQRMYVLYGKNCSSTISTMTECVFSHTVTGTCQIRCVQTNTVCKQSPYKENDCKGHVASSAKYRINLTETSSSCLNCDNPVKKPDKTINLDKAITVVGGKLDAVQTVELINGVGNIVTNMTELSAVISVGEHIKGIIEKKREPEDVDEVSFASVSPHDPINIIEDKEILPTFSRSVTVPKEAFEQAISLNVTTAHVTVFRLFNFSLDEFNSTVLGDEVVSVEVGVAIANLTDTVKIYLRNIEYKGIPSCQSWNGEGSRPKWTSNDCDTIISGDNVTCQCTHLTFFAVLLAPLNETISSSDLKQLTIITQVGCGLSTLFLSVALFMHFLFRRTMASKATIILIQLMSAMLLLNLTFMTNNYVAQLKNSVGCKIMGALMHYFMLATFTWFAAQAFHLCLQLYTGGNILIHNYLLKVSIITWVVPSIAVIVLFSTGKYSQQVIHTDNTGDIVTMCWITDSDVHYIVNIGYYALVFLFTFSTFLIIVTWLFQLKRVKGPNVPLSQNGRSIVTILGLCCILGITWGFAFFAHGVLQIPAFYIFTVLNSSQ</sequence>
<comment type="subcellular location">
    <subcellularLocation>
        <location evidence="1">Membrane</location>
        <topology evidence="1">Multi-pass membrane protein</topology>
    </subcellularLocation>
</comment>
<dbReference type="InterPro" id="IPR000203">
    <property type="entry name" value="GPS"/>
</dbReference>
<dbReference type="GO" id="GO:0005886">
    <property type="term" value="C:plasma membrane"/>
    <property type="evidence" value="ECO:0007669"/>
    <property type="project" value="TreeGrafter"/>
</dbReference>